<evidence type="ECO:0000256" key="3">
    <source>
        <dbReference type="ARBA" id="ARBA00023163"/>
    </source>
</evidence>
<keyword evidence="3" id="KW-0804">Transcription</keyword>
<keyword evidence="1" id="KW-0805">Transcription regulation</keyword>
<sequence length="171" mass="19666">MIKKINVLVVTDNNFFIEGLSIFLKETFKSVSFSIFQIRERSFYFNYCSAVNLRNAIILNDLLIMPSLELLTGCEGAVFTSKIKIEELKGIISKIIEKNTETREKATPKLKLSKRELQFFYYLSKGVSDKVICNRMNISTKTVSTYRRNLINKLGFKNKHQLTKFTGSVIG</sequence>
<evidence type="ECO:0000256" key="2">
    <source>
        <dbReference type="ARBA" id="ARBA00023125"/>
    </source>
</evidence>
<protein>
    <submittedName>
        <fullName evidence="5">Response regulator</fullName>
    </submittedName>
</protein>
<dbReference type="PROSITE" id="PS50043">
    <property type="entry name" value="HTH_LUXR_2"/>
    <property type="match status" value="1"/>
</dbReference>
<gene>
    <name evidence="5" type="ORF">PIMI5_00039</name>
</gene>
<accession>A0A1S6XY46</accession>
<evidence type="ECO:0000259" key="4">
    <source>
        <dbReference type="PROSITE" id="PS50043"/>
    </source>
</evidence>
<dbReference type="InterPro" id="IPR000792">
    <property type="entry name" value="Tscrpt_reg_LuxR_C"/>
</dbReference>
<dbReference type="PANTHER" id="PTHR44688:SF16">
    <property type="entry name" value="DNA-BINDING TRANSCRIPTIONAL ACTIVATOR DEVR_DOSR"/>
    <property type="match status" value="1"/>
</dbReference>
<dbReference type="Gene3D" id="1.10.10.10">
    <property type="entry name" value="Winged helix-like DNA-binding domain superfamily/Winged helix DNA-binding domain"/>
    <property type="match status" value="1"/>
</dbReference>
<proteinExistence type="predicted"/>
<evidence type="ECO:0000256" key="1">
    <source>
        <dbReference type="ARBA" id="ARBA00023015"/>
    </source>
</evidence>
<reference evidence="5" key="1">
    <citation type="journal article" date="2017" name="Antimicrob. Agents Chemother.">
        <title>Enterobacter cloacae Complex Isolates Harboring blaNMC-A or blaIMI-Type Class A Carbapenemase Genes on Novel Chromosomal Integrative Elements and Plasmids.</title>
        <authorList>
            <person name="Boyd D.A."/>
            <person name="Mataseje L.F."/>
            <person name="Davidson R."/>
            <person name="Delport J.A."/>
            <person name="Fuller J."/>
            <person name="Hoang L."/>
            <person name="Lefebvre B."/>
            <person name="Levett P.N."/>
            <person name="Roscoe D.L."/>
            <person name="Willey B.M."/>
            <person name="Mulvey M.R."/>
        </authorList>
    </citation>
    <scope>NUCLEOTIDE SEQUENCE</scope>
    <source>
        <strain evidence="5">N13-1531</strain>
        <plasmid evidence="5">pIMI-5</plasmid>
    </source>
</reference>
<dbReference type="GO" id="GO:0003677">
    <property type="term" value="F:DNA binding"/>
    <property type="evidence" value="ECO:0007669"/>
    <property type="project" value="UniProtKB-KW"/>
</dbReference>
<dbReference type="EMBL" id="KX858825">
    <property type="protein sequence ID" value="AQX35356.1"/>
    <property type="molecule type" value="Genomic_DNA"/>
</dbReference>
<feature type="domain" description="HTH luxR-type" evidence="4">
    <location>
        <begin position="105"/>
        <end position="170"/>
    </location>
</feature>
<organism evidence="5">
    <name type="scientific">Enterobacter cloacae</name>
    <dbReference type="NCBI Taxonomy" id="550"/>
    <lineage>
        <taxon>Bacteria</taxon>
        <taxon>Pseudomonadati</taxon>
        <taxon>Pseudomonadota</taxon>
        <taxon>Gammaproteobacteria</taxon>
        <taxon>Enterobacterales</taxon>
        <taxon>Enterobacteriaceae</taxon>
        <taxon>Enterobacter</taxon>
        <taxon>Enterobacter cloacae complex</taxon>
    </lineage>
</organism>
<dbReference type="Pfam" id="PF00196">
    <property type="entry name" value="GerE"/>
    <property type="match status" value="1"/>
</dbReference>
<name>A0A1S6XY46_ENTCL</name>
<dbReference type="SMART" id="SM00421">
    <property type="entry name" value="HTH_LUXR"/>
    <property type="match status" value="1"/>
</dbReference>
<dbReference type="PANTHER" id="PTHR44688">
    <property type="entry name" value="DNA-BINDING TRANSCRIPTIONAL ACTIVATOR DEVR_DOSR"/>
    <property type="match status" value="1"/>
</dbReference>
<evidence type="ECO:0000313" key="5">
    <source>
        <dbReference type="EMBL" id="AQX35356.1"/>
    </source>
</evidence>
<dbReference type="AlphaFoldDB" id="A0A1S6XY46"/>
<dbReference type="InterPro" id="IPR016032">
    <property type="entry name" value="Sig_transdc_resp-reg_C-effctor"/>
</dbReference>
<keyword evidence="2" id="KW-0238">DNA-binding</keyword>
<geneLocation type="plasmid" evidence="5">
    <name>pIMI-5</name>
</geneLocation>
<dbReference type="CDD" id="cd06170">
    <property type="entry name" value="LuxR_C_like"/>
    <property type="match status" value="1"/>
</dbReference>
<keyword evidence="5" id="KW-0614">Plasmid</keyword>
<dbReference type="InterPro" id="IPR036388">
    <property type="entry name" value="WH-like_DNA-bd_sf"/>
</dbReference>
<dbReference type="SUPFAM" id="SSF46894">
    <property type="entry name" value="C-terminal effector domain of the bipartite response regulators"/>
    <property type="match status" value="1"/>
</dbReference>
<dbReference type="PRINTS" id="PR00038">
    <property type="entry name" value="HTHLUXR"/>
</dbReference>
<dbReference type="RefSeq" id="WP_172689214.1">
    <property type="nucleotide sequence ID" value="NZ_KX858825.1"/>
</dbReference>
<dbReference type="GO" id="GO:0006355">
    <property type="term" value="P:regulation of DNA-templated transcription"/>
    <property type="evidence" value="ECO:0007669"/>
    <property type="project" value="InterPro"/>
</dbReference>